<evidence type="ECO:0000313" key="11">
    <source>
        <dbReference type="EMBL" id="OQD74678.1"/>
    </source>
</evidence>
<name>A0A1V6PC95_PENDC</name>
<dbReference type="OrthoDB" id="6612291at2759"/>
<evidence type="ECO:0000313" key="12">
    <source>
        <dbReference type="Proteomes" id="UP000191522"/>
    </source>
</evidence>
<organism evidence="11 12">
    <name type="scientific">Penicillium decumbens</name>
    <dbReference type="NCBI Taxonomy" id="69771"/>
    <lineage>
        <taxon>Eukaryota</taxon>
        <taxon>Fungi</taxon>
        <taxon>Dikarya</taxon>
        <taxon>Ascomycota</taxon>
        <taxon>Pezizomycotina</taxon>
        <taxon>Eurotiomycetes</taxon>
        <taxon>Eurotiomycetidae</taxon>
        <taxon>Eurotiales</taxon>
        <taxon>Aspergillaceae</taxon>
        <taxon>Penicillium</taxon>
    </lineage>
</organism>
<keyword evidence="5 9" id="KW-1133">Transmembrane helix</keyword>
<feature type="transmembrane region" description="Helical" evidence="9">
    <location>
        <begin position="415"/>
        <end position="436"/>
    </location>
</feature>
<feature type="transmembrane region" description="Helical" evidence="9">
    <location>
        <begin position="190"/>
        <end position="213"/>
    </location>
</feature>
<dbReference type="Pfam" id="PF00083">
    <property type="entry name" value="Sugar_tr"/>
    <property type="match status" value="1"/>
</dbReference>
<dbReference type="NCBIfam" id="TIGR00879">
    <property type="entry name" value="SP"/>
    <property type="match status" value="1"/>
</dbReference>
<dbReference type="Gene3D" id="1.20.1250.20">
    <property type="entry name" value="MFS general substrate transporter like domains"/>
    <property type="match status" value="1"/>
</dbReference>
<feature type="transmembrane region" description="Helical" evidence="9">
    <location>
        <begin position="442"/>
        <end position="462"/>
    </location>
</feature>
<feature type="domain" description="Major facilitator superfamily (MFS) profile" evidence="10">
    <location>
        <begin position="16"/>
        <end position="466"/>
    </location>
</feature>
<feature type="transmembrane region" description="Helical" evidence="9">
    <location>
        <begin position="346"/>
        <end position="368"/>
    </location>
</feature>
<proteinExistence type="inferred from homology"/>
<dbReference type="InterPro" id="IPR005828">
    <property type="entry name" value="MFS_sugar_transport-like"/>
</dbReference>
<feature type="transmembrane region" description="Helical" evidence="9">
    <location>
        <begin position="315"/>
        <end position="339"/>
    </location>
</feature>
<dbReference type="AlphaFoldDB" id="A0A1V6PC95"/>
<dbReference type="PANTHER" id="PTHR48022">
    <property type="entry name" value="PLASTIDIC GLUCOSE TRANSPORTER 4"/>
    <property type="match status" value="1"/>
</dbReference>
<dbReference type="OMA" id="VAFANIQ"/>
<feature type="compositionally biased region" description="Basic and acidic residues" evidence="8">
    <location>
        <begin position="535"/>
        <end position="544"/>
    </location>
</feature>
<comment type="similarity">
    <text evidence="2 7">Belongs to the major facilitator superfamily. Sugar transporter (TC 2.A.1.1) family.</text>
</comment>
<feature type="region of interest" description="Disordered" evidence="8">
    <location>
        <begin position="518"/>
        <end position="554"/>
    </location>
</feature>
<evidence type="ECO:0000256" key="8">
    <source>
        <dbReference type="SAM" id="MobiDB-lite"/>
    </source>
</evidence>
<dbReference type="InterPro" id="IPR050360">
    <property type="entry name" value="MFS_Sugar_Transporters"/>
</dbReference>
<evidence type="ECO:0000256" key="7">
    <source>
        <dbReference type="RuleBase" id="RU003346"/>
    </source>
</evidence>
<evidence type="ECO:0000256" key="5">
    <source>
        <dbReference type="ARBA" id="ARBA00022989"/>
    </source>
</evidence>
<dbReference type="InterPro" id="IPR003663">
    <property type="entry name" value="Sugar/inositol_transpt"/>
</dbReference>
<dbReference type="EMBL" id="MDYL01000010">
    <property type="protein sequence ID" value="OQD74678.1"/>
    <property type="molecule type" value="Genomic_DNA"/>
</dbReference>
<feature type="transmembrane region" description="Helical" evidence="9">
    <location>
        <begin position="12"/>
        <end position="29"/>
    </location>
</feature>
<keyword evidence="4 9" id="KW-0812">Transmembrane</keyword>
<feature type="transmembrane region" description="Helical" evidence="9">
    <location>
        <begin position="77"/>
        <end position="97"/>
    </location>
</feature>
<keyword evidence="6 9" id="KW-0472">Membrane</keyword>
<evidence type="ECO:0000259" key="10">
    <source>
        <dbReference type="PROSITE" id="PS50850"/>
    </source>
</evidence>
<feature type="transmembrane region" description="Helical" evidence="9">
    <location>
        <begin position="160"/>
        <end position="178"/>
    </location>
</feature>
<dbReference type="GO" id="GO:0016020">
    <property type="term" value="C:membrane"/>
    <property type="evidence" value="ECO:0007669"/>
    <property type="project" value="UniProtKB-SubCell"/>
</dbReference>
<dbReference type="PANTHER" id="PTHR48022:SF68">
    <property type="entry name" value="MAJOR FACILITATOR SUPERFAMILY (MFS) PROFILE DOMAIN-CONTAINING PROTEIN-RELATED"/>
    <property type="match status" value="1"/>
</dbReference>
<comment type="subcellular location">
    <subcellularLocation>
        <location evidence="1">Membrane</location>
        <topology evidence="1">Multi-pass membrane protein</topology>
    </subcellularLocation>
</comment>
<feature type="transmembrane region" description="Helical" evidence="9">
    <location>
        <begin position="281"/>
        <end position="303"/>
    </location>
</feature>
<sequence length="554" mass="61058">MKPYFGLRGTSLNIMISIIAGLDFLLFGYDQGVMGGLLTLNSFVVTFPQIDTTKAGEMGLTAAEKSTRSTVQGITTASYNLGCFFGAIFCIWIGNYLGRRKTIFTGSIIMVVGATLQSCAYSLPHLIVGRIVTGIGNGMNTSTVPTWQSECSKSHHRGQLVMVEGALIAGGITISYWIDLGFSFLDPSSVAWRFPIAFQNVFALIIMTCVLPLPESPRWLTLKGREEEAITVLGAILDLPEDDPYVHSEFAAIKDAVLADESVGFRDLISMDENRHFHRVVLAYVNQMFQQISGINLITYYAPVIYENSIGMGSLMSRILAACNGTEYFLASLIPIFIIEKVGRRTLMLIGAAGMSLSMVVLAIATSFVDNSKAGIAAAVFLFVFNTFFAWGWLGMTWLYPAEIVPLRIRAPANALATSSNWIFNFMVVMITPVAFETIKYKTYIIFAVINAFIFPVVYFFYPETSYRSLEEMDSIFNKSTSIFNVVSVARNEPHRYGKHGELLINYQDTEQHLRRASHVSEKGKSGFTAGSELESGKGAHIEHPNGSMSDSNS</sequence>
<dbReference type="PROSITE" id="PS50850">
    <property type="entry name" value="MFS"/>
    <property type="match status" value="1"/>
</dbReference>
<evidence type="ECO:0000256" key="1">
    <source>
        <dbReference type="ARBA" id="ARBA00004141"/>
    </source>
</evidence>
<evidence type="ECO:0000256" key="6">
    <source>
        <dbReference type="ARBA" id="ARBA00023136"/>
    </source>
</evidence>
<comment type="caution">
    <text evidence="11">The sequence shown here is derived from an EMBL/GenBank/DDBJ whole genome shotgun (WGS) entry which is preliminary data.</text>
</comment>
<dbReference type="InterPro" id="IPR036259">
    <property type="entry name" value="MFS_trans_sf"/>
</dbReference>
<dbReference type="PRINTS" id="PR00171">
    <property type="entry name" value="SUGRTRNSPORT"/>
</dbReference>
<feature type="transmembrane region" description="Helical" evidence="9">
    <location>
        <begin position="374"/>
        <end position="394"/>
    </location>
</feature>
<dbReference type="FunFam" id="1.20.1250.20:FF:000061">
    <property type="entry name" value="MFS sugar transporter"/>
    <property type="match status" value="1"/>
</dbReference>
<keyword evidence="3 7" id="KW-0813">Transport</keyword>
<keyword evidence="12" id="KW-1185">Reference proteome</keyword>
<evidence type="ECO:0000256" key="4">
    <source>
        <dbReference type="ARBA" id="ARBA00022692"/>
    </source>
</evidence>
<dbReference type="GO" id="GO:0005351">
    <property type="term" value="F:carbohydrate:proton symporter activity"/>
    <property type="evidence" value="ECO:0007669"/>
    <property type="project" value="TreeGrafter"/>
</dbReference>
<evidence type="ECO:0000256" key="2">
    <source>
        <dbReference type="ARBA" id="ARBA00010992"/>
    </source>
</evidence>
<protein>
    <recommendedName>
        <fullName evidence="10">Major facilitator superfamily (MFS) profile domain-containing protein</fullName>
    </recommendedName>
</protein>
<reference evidence="12" key="1">
    <citation type="journal article" date="2017" name="Nat. Microbiol.">
        <title>Global analysis of biosynthetic gene clusters reveals vast potential of secondary metabolite production in Penicillium species.</title>
        <authorList>
            <person name="Nielsen J.C."/>
            <person name="Grijseels S."/>
            <person name="Prigent S."/>
            <person name="Ji B."/>
            <person name="Dainat J."/>
            <person name="Nielsen K.F."/>
            <person name="Frisvad J.C."/>
            <person name="Workman M."/>
            <person name="Nielsen J."/>
        </authorList>
    </citation>
    <scope>NUCLEOTIDE SEQUENCE [LARGE SCALE GENOMIC DNA]</scope>
    <source>
        <strain evidence="12">IBT 11843</strain>
    </source>
</reference>
<dbReference type="SUPFAM" id="SSF103473">
    <property type="entry name" value="MFS general substrate transporter"/>
    <property type="match status" value="1"/>
</dbReference>
<dbReference type="Proteomes" id="UP000191522">
    <property type="component" value="Unassembled WGS sequence"/>
</dbReference>
<dbReference type="InterPro" id="IPR020846">
    <property type="entry name" value="MFS_dom"/>
</dbReference>
<evidence type="ECO:0000256" key="9">
    <source>
        <dbReference type="SAM" id="Phobius"/>
    </source>
</evidence>
<gene>
    <name evidence="11" type="ORF">PENDEC_c010G02394</name>
</gene>
<accession>A0A1V6PC95</accession>
<evidence type="ECO:0000256" key="3">
    <source>
        <dbReference type="ARBA" id="ARBA00022448"/>
    </source>
</evidence>
<dbReference type="STRING" id="69771.A0A1V6PC95"/>